<organism evidence="2 3">
    <name type="scientific">Allacma fusca</name>
    <dbReference type="NCBI Taxonomy" id="39272"/>
    <lineage>
        <taxon>Eukaryota</taxon>
        <taxon>Metazoa</taxon>
        <taxon>Ecdysozoa</taxon>
        <taxon>Arthropoda</taxon>
        <taxon>Hexapoda</taxon>
        <taxon>Collembola</taxon>
        <taxon>Symphypleona</taxon>
        <taxon>Sminthuridae</taxon>
        <taxon>Allacma</taxon>
    </lineage>
</organism>
<feature type="transmembrane region" description="Helical" evidence="1">
    <location>
        <begin position="403"/>
        <end position="427"/>
    </location>
</feature>
<protein>
    <submittedName>
        <fullName evidence="2">Uncharacterized protein</fullName>
    </submittedName>
</protein>
<proteinExistence type="predicted"/>
<dbReference type="Proteomes" id="UP000708208">
    <property type="component" value="Unassembled WGS sequence"/>
</dbReference>
<keyword evidence="3" id="KW-1185">Reference proteome</keyword>
<keyword evidence="1" id="KW-0472">Membrane</keyword>
<keyword evidence="1" id="KW-0812">Transmembrane</keyword>
<gene>
    <name evidence="2" type="ORF">AFUS01_LOCUS13936</name>
</gene>
<keyword evidence="1" id="KW-1133">Transmembrane helix</keyword>
<feature type="transmembrane region" description="Helical" evidence="1">
    <location>
        <begin position="132"/>
        <end position="156"/>
    </location>
</feature>
<evidence type="ECO:0000313" key="2">
    <source>
        <dbReference type="EMBL" id="CAG7724948.1"/>
    </source>
</evidence>
<dbReference type="EMBL" id="CAJVCH010115608">
    <property type="protein sequence ID" value="CAG7724948.1"/>
    <property type="molecule type" value="Genomic_DNA"/>
</dbReference>
<dbReference type="AlphaFoldDB" id="A0A8J2JSV8"/>
<feature type="transmembrane region" description="Helical" evidence="1">
    <location>
        <begin position="377"/>
        <end position="397"/>
    </location>
</feature>
<evidence type="ECO:0000313" key="3">
    <source>
        <dbReference type="Proteomes" id="UP000708208"/>
    </source>
</evidence>
<name>A0A8J2JSV8_9HEXA</name>
<evidence type="ECO:0000256" key="1">
    <source>
        <dbReference type="SAM" id="Phobius"/>
    </source>
</evidence>
<comment type="caution">
    <text evidence="2">The sequence shown here is derived from an EMBL/GenBank/DDBJ whole genome shotgun (WGS) entry which is preliminary data.</text>
</comment>
<reference evidence="2" key="1">
    <citation type="submission" date="2021-06" db="EMBL/GenBank/DDBJ databases">
        <authorList>
            <person name="Hodson N. C."/>
            <person name="Mongue J. A."/>
            <person name="Jaron S. K."/>
        </authorList>
    </citation>
    <scope>NUCLEOTIDE SEQUENCE</scope>
</reference>
<sequence length="435" mass="48858">MILLIPDFKLGFKLLAWKGYKRRLYKFKQEKEVLVWKAGSGIVGDSSTLRPALNQGRCDRWEELYLIAGASFRCGSSSPLCSYSPWQVLLEDGSSKLPIETVSRPWHPSKLEVRPTQSTMFLSGLFGVRSKFSATILIVLCGLTFLTMDGFLFSLVQRSSGPLPLYFNSSENPCTAVSPFCFLDTKALLLDWTNFYIHQPLASWVYSQFSSVMYFVSANGISFSHILVADGTVAKATHNCGECSLGYYVDGISDLVGTILLLVAMQKFLKNRRAKHIEYSLISVPTSSNGRHNAVKENHSAQVAHCLYETFLSPFKKGANNHPSLTVWVGIQLLINSMSWNRYILLFTKLFEVQSDGLSSPVAEVYLRHPFTYVTFLAWRVFSVHSVVEIVLLSVFFDKMAEMIALLSSLGWVFLSSTILMTELLVYSISRKNLS</sequence>
<accession>A0A8J2JSV8</accession>
<dbReference type="OrthoDB" id="10253254at2759"/>